<dbReference type="Proteomes" id="UP001152604">
    <property type="component" value="Unassembled WGS sequence"/>
</dbReference>
<evidence type="ECO:0000256" key="4">
    <source>
        <dbReference type="ARBA" id="ARBA00022989"/>
    </source>
</evidence>
<dbReference type="RefSeq" id="WP_254023284.1">
    <property type="nucleotide sequence ID" value="NZ_CAKXZS010000004.1"/>
</dbReference>
<protein>
    <submittedName>
        <fullName evidence="7">Uncharacterized protein</fullName>
    </submittedName>
</protein>
<comment type="caution">
    <text evidence="7">The sequence shown here is derived from an EMBL/GenBank/DDBJ whole genome shotgun (WGS) entry which is preliminary data.</text>
</comment>
<feature type="transmembrane region" description="Helical" evidence="6">
    <location>
        <begin position="47"/>
        <end position="67"/>
    </location>
</feature>
<name>A0ABM9DG67_9HYPH</name>
<feature type="transmembrane region" description="Helical" evidence="6">
    <location>
        <begin position="166"/>
        <end position="199"/>
    </location>
</feature>
<comment type="subcellular location">
    <subcellularLocation>
        <location evidence="1">Cell membrane</location>
        <topology evidence="1">Multi-pass membrane protein</topology>
    </subcellularLocation>
</comment>
<keyword evidence="4 6" id="KW-1133">Transmembrane helix</keyword>
<accession>A0ABM9DG67</accession>
<keyword evidence="5 6" id="KW-0472">Membrane</keyword>
<feature type="transmembrane region" description="Helical" evidence="6">
    <location>
        <begin position="107"/>
        <end position="128"/>
    </location>
</feature>
<keyword evidence="2" id="KW-1003">Cell membrane</keyword>
<dbReference type="InterPro" id="IPR022791">
    <property type="entry name" value="L-PG_synthase/AglD"/>
</dbReference>
<keyword evidence="8" id="KW-1185">Reference proteome</keyword>
<sequence>MQNYGPLRQLKREDCDWPIGLQPKKATDLASANGARAVSWSRPIGQALFAMATIMCLYLGAAVWAGWADFRGAIQQMSLSTLPMAISLVFLGLGLRACRWHYFTQKLNWPVPVHLNVVAFLAGFAFTATPGKVGEVVKSVLLRTRYGISLTEGLGVLMVERLGDVLAILLLTAGGLALLADGFFFLVIATLLVAAMMVVVGVRSIYGAILGRIGTIPGLRGIVSRILLLFDVAHELLQPLPFLVGITIAIVAWACEGLALHIIIREFGIEASVLTSLCVFGFATLAGALSGLPGGLGSTEVVMVLLLTQLGMPVAVAAVPVVVFRVCTLWLGSLIGVSFMMVWLAFCEEKRADVTRESL</sequence>
<evidence type="ECO:0000256" key="2">
    <source>
        <dbReference type="ARBA" id="ARBA00022475"/>
    </source>
</evidence>
<feature type="transmembrane region" description="Helical" evidence="6">
    <location>
        <begin position="73"/>
        <end position="95"/>
    </location>
</feature>
<evidence type="ECO:0000256" key="3">
    <source>
        <dbReference type="ARBA" id="ARBA00022692"/>
    </source>
</evidence>
<dbReference type="PANTHER" id="PTHR39087:SF2">
    <property type="entry name" value="UPF0104 MEMBRANE PROTEIN MJ1595"/>
    <property type="match status" value="1"/>
</dbReference>
<reference evidence="7" key="1">
    <citation type="submission" date="2022-03" db="EMBL/GenBank/DDBJ databases">
        <authorList>
            <person name="Brunel B."/>
        </authorList>
    </citation>
    <scope>NUCLEOTIDE SEQUENCE</scope>
    <source>
        <strain evidence="7">STM4922sample</strain>
    </source>
</reference>
<evidence type="ECO:0000256" key="5">
    <source>
        <dbReference type="ARBA" id="ARBA00023136"/>
    </source>
</evidence>
<feature type="transmembrane region" description="Helical" evidence="6">
    <location>
        <begin position="301"/>
        <end position="323"/>
    </location>
</feature>
<dbReference type="Pfam" id="PF03706">
    <property type="entry name" value="LPG_synthase_TM"/>
    <property type="match status" value="1"/>
</dbReference>
<evidence type="ECO:0000313" key="8">
    <source>
        <dbReference type="Proteomes" id="UP001152604"/>
    </source>
</evidence>
<proteinExistence type="predicted"/>
<feature type="transmembrane region" description="Helical" evidence="6">
    <location>
        <begin position="240"/>
        <end position="263"/>
    </location>
</feature>
<dbReference type="NCBIfam" id="TIGR00374">
    <property type="entry name" value="flippase-like domain"/>
    <property type="match status" value="1"/>
</dbReference>
<feature type="transmembrane region" description="Helical" evidence="6">
    <location>
        <begin position="205"/>
        <end position="228"/>
    </location>
</feature>
<dbReference type="EMBL" id="CAKXZS010000004">
    <property type="protein sequence ID" value="CAH2395215.1"/>
    <property type="molecule type" value="Genomic_DNA"/>
</dbReference>
<gene>
    <name evidence="7" type="ORF">MES4922_120025</name>
</gene>
<organism evidence="7 8">
    <name type="scientific">Mesorhizobium ventifaucium</name>
    <dbReference type="NCBI Taxonomy" id="666020"/>
    <lineage>
        <taxon>Bacteria</taxon>
        <taxon>Pseudomonadati</taxon>
        <taxon>Pseudomonadota</taxon>
        <taxon>Alphaproteobacteria</taxon>
        <taxon>Hyphomicrobiales</taxon>
        <taxon>Phyllobacteriaceae</taxon>
        <taxon>Mesorhizobium</taxon>
    </lineage>
</organism>
<keyword evidence="3 6" id="KW-0812">Transmembrane</keyword>
<dbReference type="PANTHER" id="PTHR39087">
    <property type="entry name" value="UPF0104 MEMBRANE PROTEIN MJ1595"/>
    <property type="match status" value="1"/>
</dbReference>
<feature type="transmembrane region" description="Helical" evidence="6">
    <location>
        <begin position="329"/>
        <end position="346"/>
    </location>
</feature>
<feature type="transmembrane region" description="Helical" evidence="6">
    <location>
        <begin position="269"/>
        <end position="289"/>
    </location>
</feature>
<evidence type="ECO:0000256" key="6">
    <source>
        <dbReference type="SAM" id="Phobius"/>
    </source>
</evidence>
<evidence type="ECO:0000313" key="7">
    <source>
        <dbReference type="EMBL" id="CAH2395215.1"/>
    </source>
</evidence>
<evidence type="ECO:0000256" key="1">
    <source>
        <dbReference type="ARBA" id="ARBA00004651"/>
    </source>
</evidence>